<keyword evidence="2" id="KW-0812">Transmembrane</keyword>
<keyword evidence="1" id="KW-0560">Oxidoreductase</keyword>
<keyword evidence="2" id="KW-0472">Membrane</keyword>
<reference evidence="4" key="1">
    <citation type="submission" date="2025-08" db="UniProtKB">
        <authorList>
            <consortium name="RefSeq"/>
        </authorList>
    </citation>
    <scope>IDENTIFICATION</scope>
</reference>
<keyword evidence="2" id="KW-1133">Transmembrane helix</keyword>
<dbReference type="GO" id="GO:0008202">
    <property type="term" value="P:steroid metabolic process"/>
    <property type="evidence" value="ECO:0007669"/>
    <property type="project" value="TreeGrafter"/>
</dbReference>
<evidence type="ECO:0000256" key="2">
    <source>
        <dbReference type="SAM" id="Phobius"/>
    </source>
</evidence>
<dbReference type="InterPro" id="IPR020904">
    <property type="entry name" value="Sc_DH/Rdtase_CS"/>
</dbReference>
<dbReference type="PANTHER" id="PTHR43313">
    <property type="entry name" value="SHORT-CHAIN DEHYDROGENASE/REDUCTASE FAMILY 9C"/>
    <property type="match status" value="1"/>
</dbReference>
<dbReference type="PRINTS" id="PR00081">
    <property type="entry name" value="GDHRDH"/>
</dbReference>
<dbReference type="InterPro" id="IPR002347">
    <property type="entry name" value="SDR_fam"/>
</dbReference>
<dbReference type="SUPFAM" id="SSF51735">
    <property type="entry name" value="NAD(P)-binding Rossmann-fold domains"/>
    <property type="match status" value="1"/>
</dbReference>
<accession>A0AAJ6QWA1</accession>
<name>A0AAJ6QWA1_9ACAR</name>
<sequence>MVLESWRRPSGGNMHWFNMKHTLLLSFVTFKMLEWTSVMLPLWSLMAYALILASCYWFGFVACRWVKRYKLATTIASYKKAVVITGCDSSGSNMLARKLATERGFQVLATFTNPGSSEAQRLSKIPNIDVIEMDSTNEESCSRARELIERKVEASGNYLWAIVCCENSCGTAEIEWQDMSSIQRIVDVNIVGTIRTVKTFIPNLRKTKGRIVIATSVLGQLSVQGLVVYSMTKAALTSFAEGLRREMQVWDVDVCTVQLSDPDCDSKMIRRSEEEFSQRVAIADDVREDYGREYFGEFFRSMSRFSERFLDAQPNAAIDVLTHAVTTVWPEVHYRSSDWTRHLINTALDYAPTEVIDLYLEKLLEKNFVPNAISKA</sequence>
<dbReference type="KEGG" id="goe:100901043"/>
<dbReference type="Gene3D" id="3.40.50.720">
    <property type="entry name" value="NAD(P)-binding Rossmann-like Domain"/>
    <property type="match status" value="1"/>
</dbReference>
<dbReference type="PANTHER" id="PTHR43313:SF36">
    <property type="entry name" value="D-BETA-HYDROXYBUTYRATE DEHYDROGENASE, MITOCHONDRIAL"/>
    <property type="match status" value="1"/>
</dbReference>
<gene>
    <name evidence="4" type="primary">LOC100901043</name>
</gene>
<evidence type="ECO:0000313" key="4">
    <source>
        <dbReference type="RefSeq" id="XP_003747855.2"/>
    </source>
</evidence>
<feature type="transmembrane region" description="Helical" evidence="2">
    <location>
        <begin position="46"/>
        <end position="66"/>
    </location>
</feature>
<organism evidence="3 4">
    <name type="scientific">Galendromus occidentalis</name>
    <name type="common">western predatory mite</name>
    <dbReference type="NCBI Taxonomy" id="34638"/>
    <lineage>
        <taxon>Eukaryota</taxon>
        <taxon>Metazoa</taxon>
        <taxon>Ecdysozoa</taxon>
        <taxon>Arthropoda</taxon>
        <taxon>Chelicerata</taxon>
        <taxon>Arachnida</taxon>
        <taxon>Acari</taxon>
        <taxon>Parasitiformes</taxon>
        <taxon>Mesostigmata</taxon>
        <taxon>Gamasina</taxon>
        <taxon>Phytoseioidea</taxon>
        <taxon>Phytoseiidae</taxon>
        <taxon>Typhlodrominae</taxon>
        <taxon>Galendromus</taxon>
    </lineage>
</organism>
<dbReference type="Proteomes" id="UP000694867">
    <property type="component" value="Unplaced"/>
</dbReference>
<dbReference type="GO" id="GO:0016491">
    <property type="term" value="F:oxidoreductase activity"/>
    <property type="evidence" value="ECO:0007669"/>
    <property type="project" value="UniProtKB-KW"/>
</dbReference>
<dbReference type="GeneID" id="100901043"/>
<dbReference type="InterPro" id="IPR036291">
    <property type="entry name" value="NAD(P)-bd_dom_sf"/>
</dbReference>
<dbReference type="RefSeq" id="XP_003747855.2">
    <property type="nucleotide sequence ID" value="XM_003747807.2"/>
</dbReference>
<proteinExistence type="predicted"/>
<evidence type="ECO:0000313" key="3">
    <source>
        <dbReference type="Proteomes" id="UP000694867"/>
    </source>
</evidence>
<evidence type="ECO:0000256" key="1">
    <source>
        <dbReference type="ARBA" id="ARBA00023002"/>
    </source>
</evidence>
<keyword evidence="3" id="KW-1185">Reference proteome</keyword>
<dbReference type="AlphaFoldDB" id="A0AAJ6QWA1"/>
<protein>
    <submittedName>
        <fullName evidence="4">17-beta-hydroxysteroid dehydrogenase type 6</fullName>
    </submittedName>
</protein>
<dbReference type="Pfam" id="PF00106">
    <property type="entry name" value="adh_short"/>
    <property type="match status" value="1"/>
</dbReference>
<dbReference type="PROSITE" id="PS00061">
    <property type="entry name" value="ADH_SHORT"/>
    <property type="match status" value="1"/>
</dbReference>